<dbReference type="AlphaFoldDB" id="A0A9Q3EIY0"/>
<dbReference type="EMBL" id="AVOT02030578">
    <property type="protein sequence ID" value="MBW0523800.1"/>
    <property type="molecule type" value="Genomic_DNA"/>
</dbReference>
<organism evidence="1 2">
    <name type="scientific">Austropuccinia psidii MF-1</name>
    <dbReference type="NCBI Taxonomy" id="1389203"/>
    <lineage>
        <taxon>Eukaryota</taxon>
        <taxon>Fungi</taxon>
        <taxon>Dikarya</taxon>
        <taxon>Basidiomycota</taxon>
        <taxon>Pucciniomycotina</taxon>
        <taxon>Pucciniomycetes</taxon>
        <taxon>Pucciniales</taxon>
        <taxon>Sphaerophragmiaceae</taxon>
        <taxon>Austropuccinia</taxon>
    </lineage>
</organism>
<evidence type="ECO:0000313" key="2">
    <source>
        <dbReference type="Proteomes" id="UP000765509"/>
    </source>
</evidence>
<evidence type="ECO:0000313" key="1">
    <source>
        <dbReference type="EMBL" id="MBW0523800.1"/>
    </source>
</evidence>
<comment type="caution">
    <text evidence="1">The sequence shown here is derived from an EMBL/GenBank/DDBJ whole genome shotgun (WGS) entry which is preliminary data.</text>
</comment>
<proteinExistence type="predicted"/>
<gene>
    <name evidence="1" type="ORF">O181_063515</name>
</gene>
<accession>A0A9Q3EIY0</accession>
<keyword evidence="2" id="KW-1185">Reference proteome</keyword>
<dbReference type="Proteomes" id="UP000765509">
    <property type="component" value="Unassembled WGS sequence"/>
</dbReference>
<protein>
    <submittedName>
        <fullName evidence="1">Uncharacterized protein</fullName>
    </submittedName>
</protein>
<name>A0A9Q3EIY0_9BASI</name>
<reference evidence="1" key="1">
    <citation type="submission" date="2021-03" db="EMBL/GenBank/DDBJ databases">
        <title>Draft genome sequence of rust myrtle Austropuccinia psidii MF-1, a brazilian biotype.</title>
        <authorList>
            <person name="Quecine M.C."/>
            <person name="Pachon D.M.R."/>
            <person name="Bonatelli M.L."/>
            <person name="Correr F.H."/>
            <person name="Franceschini L.M."/>
            <person name="Leite T.F."/>
            <person name="Margarido G.R.A."/>
            <person name="Almeida C.A."/>
            <person name="Ferrarezi J.A."/>
            <person name="Labate C.A."/>
        </authorList>
    </citation>
    <scope>NUCLEOTIDE SEQUENCE</scope>
    <source>
        <strain evidence="1">MF-1</strain>
    </source>
</reference>
<sequence length="273" mass="30595">MLVMLVHKHTRNACLLSNPSSHAARGVPNQDALVRTPLWTMMMKAFPSGNGRRDPKQADGNNYRQLSLSPQVLICPPPLGHHPMVTSLLDWRKVIIRPMKDGNGRRTFELGPIVTMSCHPWDSNAKNKTHQIPHKKTLLLLICLASKLRGNPLQARVAPNGRRTYSANPPNTMSHLFQAQVKPQNHMRTLLLVSLNLRWLQCNPQRNLLVSPHLTFFTILNFSSLLLQPSPSRTATPTSVIIIDNTPVGSPPPLLPWRSLPLPQEHNHLPSIP</sequence>